<feature type="domain" description="GAF" evidence="1">
    <location>
        <begin position="28"/>
        <end position="175"/>
    </location>
</feature>
<sequence>MNNIPNITPSDFEEILLHFSNSMVELETEEDILWDMVKNCISILGFEDAVVYLVDESQTYLEQKAAIGPKNPEGNEIINALRIKIGEGVTGKVAASGLPLIIHDTREEKDYITDDEFRLSEIAVPILLEGKVIGVIDSENSAANYFTEHHLKILLAVASIYASQIARTRALKSIKESEFERWKIQQKANRLQIEAISAQLSPHFVFNSLNAIQHYILLEDKRKSLRFLSIFGKLLRYFMSQLHEESVKVSEELQMLNWYLQLQKLRYDDKLSYSISEGNLNDHPHAKIPAIIVQSLIENLLEEHISKSNGNSEIEISFHVSNQEVKFDVLIKYKSSESDTQQSSSYFKSLTPWEDYVNMLNEIRPFEIKSKVTESSNPSSEGNIKAVQLIFPNLAIP</sequence>
<dbReference type="InterPro" id="IPR029016">
    <property type="entry name" value="GAF-like_dom_sf"/>
</dbReference>
<organism evidence="2 3">
    <name type="scientific">Algoriphagus pacificus</name>
    <dbReference type="NCBI Taxonomy" id="2811234"/>
    <lineage>
        <taxon>Bacteria</taxon>
        <taxon>Pseudomonadati</taxon>
        <taxon>Bacteroidota</taxon>
        <taxon>Cytophagia</taxon>
        <taxon>Cytophagales</taxon>
        <taxon>Cyclobacteriaceae</taxon>
        <taxon>Algoriphagus</taxon>
    </lineage>
</organism>
<dbReference type="InterPro" id="IPR010559">
    <property type="entry name" value="Sig_transdc_His_kin_internal"/>
</dbReference>
<comment type="caution">
    <text evidence="2">The sequence shown here is derived from an EMBL/GenBank/DDBJ whole genome shotgun (WGS) entry which is preliminary data.</text>
</comment>
<evidence type="ECO:0000313" key="2">
    <source>
        <dbReference type="EMBL" id="MBN7816448.1"/>
    </source>
</evidence>
<dbReference type="InterPro" id="IPR003018">
    <property type="entry name" value="GAF"/>
</dbReference>
<evidence type="ECO:0000313" key="3">
    <source>
        <dbReference type="Proteomes" id="UP000664480"/>
    </source>
</evidence>
<keyword evidence="2" id="KW-0418">Kinase</keyword>
<accession>A0ABS3CH78</accession>
<dbReference type="GO" id="GO:0016301">
    <property type="term" value="F:kinase activity"/>
    <property type="evidence" value="ECO:0007669"/>
    <property type="project" value="UniProtKB-KW"/>
</dbReference>
<keyword evidence="2" id="KW-0808">Transferase</keyword>
<dbReference type="PANTHER" id="PTHR34220:SF7">
    <property type="entry name" value="SENSOR HISTIDINE KINASE YPDA"/>
    <property type="match status" value="1"/>
</dbReference>
<dbReference type="Gene3D" id="3.30.450.40">
    <property type="match status" value="1"/>
</dbReference>
<evidence type="ECO:0000259" key="1">
    <source>
        <dbReference type="SMART" id="SM00065"/>
    </source>
</evidence>
<proteinExistence type="predicted"/>
<dbReference type="Pfam" id="PF06580">
    <property type="entry name" value="His_kinase"/>
    <property type="match status" value="1"/>
</dbReference>
<dbReference type="RefSeq" id="WP_206587126.1">
    <property type="nucleotide sequence ID" value="NZ_JAFKCU010000003.1"/>
</dbReference>
<dbReference type="Proteomes" id="UP000664480">
    <property type="component" value="Unassembled WGS sequence"/>
</dbReference>
<name>A0ABS3CH78_9BACT</name>
<reference evidence="2 3" key="1">
    <citation type="submission" date="2021-03" db="EMBL/GenBank/DDBJ databases">
        <title>novel species isolated from a fishpond in China.</title>
        <authorList>
            <person name="Lu H."/>
            <person name="Cai Z."/>
        </authorList>
    </citation>
    <scope>NUCLEOTIDE SEQUENCE [LARGE SCALE GENOMIC DNA]</scope>
    <source>
        <strain evidence="2 3">YJ13C</strain>
    </source>
</reference>
<gene>
    <name evidence="2" type="ORF">J0A69_13460</name>
</gene>
<dbReference type="PANTHER" id="PTHR34220">
    <property type="entry name" value="SENSOR HISTIDINE KINASE YPDA"/>
    <property type="match status" value="1"/>
</dbReference>
<dbReference type="SMART" id="SM00065">
    <property type="entry name" value="GAF"/>
    <property type="match status" value="1"/>
</dbReference>
<dbReference type="EMBL" id="JAFKCU010000003">
    <property type="protein sequence ID" value="MBN7816448.1"/>
    <property type="molecule type" value="Genomic_DNA"/>
</dbReference>
<protein>
    <submittedName>
        <fullName evidence="2">Histidine kinase</fullName>
    </submittedName>
</protein>
<dbReference type="InterPro" id="IPR050640">
    <property type="entry name" value="Bact_2-comp_sensor_kinase"/>
</dbReference>
<dbReference type="Pfam" id="PF13185">
    <property type="entry name" value="GAF_2"/>
    <property type="match status" value="1"/>
</dbReference>
<keyword evidence="3" id="KW-1185">Reference proteome</keyword>
<dbReference type="SUPFAM" id="SSF55781">
    <property type="entry name" value="GAF domain-like"/>
    <property type="match status" value="1"/>
</dbReference>